<feature type="compositionally biased region" description="Polar residues" evidence="7">
    <location>
        <begin position="100"/>
        <end position="116"/>
    </location>
</feature>
<keyword evidence="3 6" id="KW-0694">RNA-binding</keyword>
<dbReference type="InterPro" id="IPR012677">
    <property type="entry name" value="Nucleotide-bd_a/b_plait_sf"/>
</dbReference>
<protein>
    <recommendedName>
        <fullName evidence="8">RRM domain-containing protein</fullName>
    </recommendedName>
</protein>
<evidence type="ECO:0000256" key="3">
    <source>
        <dbReference type="ARBA" id="ARBA00022884"/>
    </source>
</evidence>
<dbReference type="GO" id="GO:0003723">
    <property type="term" value="F:RNA binding"/>
    <property type="evidence" value="ECO:0007669"/>
    <property type="project" value="UniProtKB-UniRule"/>
</dbReference>
<dbReference type="GO" id="GO:0008380">
    <property type="term" value="P:RNA splicing"/>
    <property type="evidence" value="ECO:0007669"/>
    <property type="project" value="UniProtKB-KW"/>
</dbReference>
<gene>
    <name evidence="9" type="ORF">WHR41_07539</name>
</gene>
<evidence type="ECO:0000313" key="10">
    <source>
        <dbReference type="Proteomes" id="UP000803884"/>
    </source>
</evidence>
<feature type="domain" description="RRM" evidence="8">
    <location>
        <begin position="216"/>
        <end position="293"/>
    </location>
</feature>
<dbReference type="GO" id="GO:0005634">
    <property type="term" value="C:nucleus"/>
    <property type="evidence" value="ECO:0007669"/>
    <property type="project" value="UniProtKB-SubCell"/>
</dbReference>
<dbReference type="GO" id="GO:0006397">
    <property type="term" value="P:mRNA processing"/>
    <property type="evidence" value="ECO:0007669"/>
    <property type="project" value="UniProtKB-KW"/>
</dbReference>
<dbReference type="Gene3D" id="3.30.70.330">
    <property type="match status" value="2"/>
</dbReference>
<comment type="caution">
    <text evidence="9">The sequence shown here is derived from an EMBL/GenBank/DDBJ whole genome shotgun (WGS) entry which is preliminary data.</text>
</comment>
<name>A0AB34KJL2_9PEZI</name>
<evidence type="ECO:0000256" key="7">
    <source>
        <dbReference type="SAM" id="MobiDB-lite"/>
    </source>
</evidence>
<evidence type="ECO:0000259" key="8">
    <source>
        <dbReference type="PROSITE" id="PS50102"/>
    </source>
</evidence>
<feature type="compositionally biased region" description="Basic and acidic residues" evidence="7">
    <location>
        <begin position="44"/>
        <end position="54"/>
    </location>
</feature>
<evidence type="ECO:0000256" key="4">
    <source>
        <dbReference type="ARBA" id="ARBA00023187"/>
    </source>
</evidence>
<dbReference type="EMBL" id="JAAQHG020000032">
    <property type="protein sequence ID" value="KAL1583730.1"/>
    <property type="molecule type" value="Genomic_DNA"/>
</dbReference>
<feature type="compositionally biased region" description="Polar residues" evidence="7">
    <location>
        <begin position="67"/>
        <end position="93"/>
    </location>
</feature>
<dbReference type="PANTHER" id="PTHR48028">
    <property type="entry name" value="GLYCINE-RICH RNA-BINDING PROTEIN RZ1A"/>
    <property type="match status" value="1"/>
</dbReference>
<accession>A0AB34KJL2</accession>
<keyword evidence="2" id="KW-0507">mRNA processing</keyword>
<dbReference type="PANTHER" id="PTHR48028:SF4">
    <property type="entry name" value="SC35-LIKE SPLICING FACTOR"/>
    <property type="match status" value="1"/>
</dbReference>
<dbReference type="InterPro" id="IPR000504">
    <property type="entry name" value="RRM_dom"/>
</dbReference>
<feature type="compositionally biased region" description="Low complexity" evidence="7">
    <location>
        <begin position="117"/>
        <end position="128"/>
    </location>
</feature>
<dbReference type="AlphaFoldDB" id="A0AB34KJL2"/>
<evidence type="ECO:0000256" key="1">
    <source>
        <dbReference type="ARBA" id="ARBA00004123"/>
    </source>
</evidence>
<dbReference type="InterPro" id="IPR051106">
    <property type="entry name" value="RNA-bind/splicing_reg"/>
</dbReference>
<feature type="compositionally biased region" description="Polar residues" evidence="7">
    <location>
        <begin position="31"/>
        <end position="40"/>
    </location>
</feature>
<keyword evidence="5" id="KW-0539">Nucleus</keyword>
<reference evidence="9 10" key="1">
    <citation type="journal article" date="2020" name="Microbiol. Resour. Announc.">
        <title>Draft Genome Sequence of a Cladosporium Species Isolated from the Mesophotic Ascidian Didemnum maculosum.</title>
        <authorList>
            <person name="Gioti A."/>
            <person name="Siaperas R."/>
            <person name="Nikolaivits E."/>
            <person name="Le Goff G."/>
            <person name="Ouazzani J."/>
            <person name="Kotoulas G."/>
            <person name="Topakas E."/>
        </authorList>
    </citation>
    <scope>NUCLEOTIDE SEQUENCE [LARGE SCALE GENOMIC DNA]</scope>
    <source>
        <strain evidence="9 10">TM138-S3</strain>
    </source>
</reference>
<dbReference type="Pfam" id="PF00076">
    <property type="entry name" value="RRM_1"/>
    <property type="match status" value="2"/>
</dbReference>
<proteinExistence type="predicted"/>
<evidence type="ECO:0000256" key="5">
    <source>
        <dbReference type="ARBA" id="ARBA00023242"/>
    </source>
</evidence>
<dbReference type="SUPFAM" id="SSF54928">
    <property type="entry name" value="RNA-binding domain, RBD"/>
    <property type="match status" value="1"/>
</dbReference>
<dbReference type="Proteomes" id="UP000803884">
    <property type="component" value="Unassembled WGS sequence"/>
</dbReference>
<dbReference type="PROSITE" id="PS50102">
    <property type="entry name" value="RRM"/>
    <property type="match status" value="2"/>
</dbReference>
<comment type="subcellular location">
    <subcellularLocation>
        <location evidence="1">Nucleus</location>
    </subcellularLocation>
</comment>
<feature type="region of interest" description="Disordered" evidence="7">
    <location>
        <begin position="31"/>
        <end position="207"/>
    </location>
</feature>
<evidence type="ECO:0000256" key="6">
    <source>
        <dbReference type="PROSITE-ProRule" id="PRU00176"/>
    </source>
</evidence>
<organism evidence="9 10">
    <name type="scientific">Cladosporium halotolerans</name>
    <dbReference type="NCBI Taxonomy" id="1052096"/>
    <lineage>
        <taxon>Eukaryota</taxon>
        <taxon>Fungi</taxon>
        <taxon>Dikarya</taxon>
        <taxon>Ascomycota</taxon>
        <taxon>Pezizomycotina</taxon>
        <taxon>Dothideomycetes</taxon>
        <taxon>Dothideomycetidae</taxon>
        <taxon>Cladosporiales</taxon>
        <taxon>Cladosporiaceae</taxon>
        <taxon>Cladosporium</taxon>
    </lineage>
</organism>
<evidence type="ECO:0000256" key="2">
    <source>
        <dbReference type="ARBA" id="ARBA00022664"/>
    </source>
</evidence>
<sequence length="399" mass="43544">MYVLRRAAARAAYAPRVIRPAARFNTFQSSIPSVSRSFHQSRTRLAEAEKKEAESSEQASSPAQDAVSESSGTTSEPIGQSEQQPTSTISSPAQDAVSESAGTTSEPIGQSEQNSVPTPASTPEPSAAHDAVSESSGTTSEPVGQSEHQPQTVGEQASELAEKAKDVASKVTEAAQDTIPSPAQAVSNTLSRSPYNRFNADRNTRFSPNGPKITGKILYVGNLFFEVTAPQLETEFSKYGEITNSRVVTDNRGLSKGFGYVEFRTSAQAEDAIQGMNQTVFQGRRLAVQHHQRRDSQRTQTPAQPSNTLFIGNMSYQMSDRDLNDLFRQIRNVLDVRVAIDRRSGQPRGFAHADFVDVDSATVAKEILERKTVYGRTLRVDYAGQSRSNPRGNEHTRKD</sequence>
<feature type="compositionally biased region" description="Polar residues" evidence="7">
    <location>
        <begin position="178"/>
        <end position="196"/>
    </location>
</feature>
<dbReference type="RefSeq" id="XP_069226837.1">
    <property type="nucleotide sequence ID" value="XM_069376143.1"/>
</dbReference>
<keyword evidence="4" id="KW-0508">mRNA splicing</keyword>
<dbReference type="SMART" id="SM00360">
    <property type="entry name" value="RRM"/>
    <property type="match status" value="2"/>
</dbReference>
<dbReference type="InterPro" id="IPR035979">
    <property type="entry name" value="RBD_domain_sf"/>
</dbReference>
<feature type="domain" description="RRM" evidence="8">
    <location>
        <begin position="307"/>
        <end position="385"/>
    </location>
</feature>
<evidence type="ECO:0000313" key="9">
    <source>
        <dbReference type="EMBL" id="KAL1583730.1"/>
    </source>
</evidence>
<dbReference type="GeneID" id="96008981"/>
<feature type="compositionally biased region" description="Polar residues" evidence="7">
    <location>
        <begin position="133"/>
        <end position="155"/>
    </location>
</feature>
<keyword evidence="10" id="KW-1185">Reference proteome</keyword>